<comment type="caution">
    <text evidence="2">The sequence shown here is derived from an EMBL/GenBank/DDBJ whole genome shotgun (WGS) entry which is preliminary data.</text>
</comment>
<dbReference type="SUPFAM" id="SSF54523">
    <property type="entry name" value="Pili subunits"/>
    <property type="match status" value="1"/>
</dbReference>
<name>A0A367R0P9_9NOSO</name>
<proteinExistence type="predicted"/>
<evidence type="ECO:0000313" key="3">
    <source>
        <dbReference type="Proteomes" id="UP000252107"/>
    </source>
</evidence>
<reference evidence="2" key="1">
    <citation type="submission" date="2016-04" db="EMBL/GenBank/DDBJ databases">
        <authorList>
            <person name="Tabuchi Yagui T.R."/>
        </authorList>
    </citation>
    <scope>NUCLEOTIDE SEQUENCE [LARGE SCALE GENOMIC DNA]</scope>
    <source>
        <strain evidence="2">NIES-26</strain>
    </source>
</reference>
<dbReference type="Proteomes" id="UP000252107">
    <property type="component" value="Unassembled WGS sequence"/>
</dbReference>
<dbReference type="PROSITE" id="PS00409">
    <property type="entry name" value="PROKAR_NTER_METHYL"/>
    <property type="match status" value="1"/>
</dbReference>
<protein>
    <submittedName>
        <fullName evidence="2">Prepilin-type N-terminal cleavage/methylation domain-containing protein</fullName>
    </submittedName>
</protein>
<feature type="transmembrane region" description="Helical" evidence="1">
    <location>
        <begin position="25"/>
        <end position="51"/>
    </location>
</feature>
<keyword evidence="1" id="KW-1133">Transmembrane helix</keyword>
<dbReference type="InterPro" id="IPR045584">
    <property type="entry name" value="Pilin-like"/>
</dbReference>
<dbReference type="NCBIfam" id="TIGR02532">
    <property type="entry name" value="IV_pilin_GFxxxE"/>
    <property type="match status" value="1"/>
</dbReference>
<accession>A0A367R0P9</accession>
<gene>
    <name evidence="2" type="ORF">A6770_21430</name>
</gene>
<sequence length="208" mass="22401">MFNKSLMKVLAIKANLSSRFSKPTAGFTLVEVLVVVIMVGILATIAAPSWLGFVNRQRVNKANDVVLAALQEAQREAKKTKLSYSVSFKNADNIAQIAVHQGTSPSNWRNLAEDLGVKPGQLKLLTNLTSNNIAGASVNPSSSYLNTPQTITFDYMGTLINPNFGTPTLSSTEPPGIKVVVASNHIKRCVIVKTLLGAMQTQKDNKCS</sequence>
<organism evidence="2 3">
    <name type="scientific">Nostoc minutum NIES-26</name>
    <dbReference type="NCBI Taxonomy" id="1844469"/>
    <lineage>
        <taxon>Bacteria</taxon>
        <taxon>Bacillati</taxon>
        <taxon>Cyanobacteriota</taxon>
        <taxon>Cyanophyceae</taxon>
        <taxon>Nostocales</taxon>
        <taxon>Nostocaceae</taxon>
        <taxon>Nostoc</taxon>
    </lineage>
</organism>
<keyword evidence="1" id="KW-0472">Membrane</keyword>
<dbReference type="Pfam" id="PF07963">
    <property type="entry name" value="N_methyl"/>
    <property type="match status" value="1"/>
</dbReference>
<dbReference type="EMBL" id="LXQD01000277">
    <property type="protein sequence ID" value="RCJ30056.1"/>
    <property type="molecule type" value="Genomic_DNA"/>
</dbReference>
<keyword evidence="3" id="KW-1185">Reference proteome</keyword>
<keyword evidence="1" id="KW-0812">Transmembrane</keyword>
<dbReference type="InterPro" id="IPR012902">
    <property type="entry name" value="N_methyl_site"/>
</dbReference>
<evidence type="ECO:0000313" key="2">
    <source>
        <dbReference type="EMBL" id="RCJ30056.1"/>
    </source>
</evidence>
<dbReference type="Gene3D" id="3.30.700.10">
    <property type="entry name" value="Glycoprotein, Type 4 Pilin"/>
    <property type="match status" value="1"/>
</dbReference>
<dbReference type="AlphaFoldDB" id="A0A367R0P9"/>
<evidence type="ECO:0000256" key="1">
    <source>
        <dbReference type="SAM" id="Phobius"/>
    </source>
</evidence>